<dbReference type="STRING" id="767452.AVL62_00415"/>
<gene>
    <name evidence="9" type="ORF">AVL62_00415</name>
</gene>
<feature type="domain" description="ABC transmembrane type-1" evidence="8">
    <location>
        <begin position="74"/>
        <end position="263"/>
    </location>
</feature>
<evidence type="ECO:0000313" key="10">
    <source>
        <dbReference type="Proteomes" id="UP000054837"/>
    </source>
</evidence>
<keyword evidence="3" id="KW-1003">Cell membrane</keyword>
<evidence type="ECO:0000256" key="6">
    <source>
        <dbReference type="ARBA" id="ARBA00023136"/>
    </source>
</evidence>
<comment type="subcellular location">
    <subcellularLocation>
        <location evidence="1 7">Cell membrane</location>
        <topology evidence="1 7">Multi-pass membrane protein</topology>
    </subcellularLocation>
</comment>
<feature type="transmembrane region" description="Helical" evidence="7">
    <location>
        <begin position="142"/>
        <end position="163"/>
    </location>
</feature>
<dbReference type="SUPFAM" id="SSF161098">
    <property type="entry name" value="MetI-like"/>
    <property type="match status" value="1"/>
</dbReference>
<dbReference type="Proteomes" id="UP000054837">
    <property type="component" value="Unassembled WGS sequence"/>
</dbReference>
<comment type="similarity">
    <text evidence="7">Belongs to the binding-protein-dependent transport system permease family.</text>
</comment>
<evidence type="ECO:0000256" key="3">
    <source>
        <dbReference type="ARBA" id="ARBA00022475"/>
    </source>
</evidence>
<evidence type="ECO:0000256" key="1">
    <source>
        <dbReference type="ARBA" id="ARBA00004651"/>
    </source>
</evidence>
<proteinExistence type="inferred from homology"/>
<feature type="transmembrane region" description="Helical" evidence="7">
    <location>
        <begin position="246"/>
        <end position="267"/>
    </location>
</feature>
<dbReference type="RefSeq" id="WP_058891320.1">
    <property type="nucleotide sequence ID" value="NZ_LQBL01000028.1"/>
</dbReference>
<dbReference type="EMBL" id="LQBL01000028">
    <property type="protein sequence ID" value="KUG53311.1"/>
    <property type="molecule type" value="Genomic_DNA"/>
</dbReference>
<keyword evidence="2 7" id="KW-0813">Transport</keyword>
<evidence type="ECO:0000256" key="2">
    <source>
        <dbReference type="ARBA" id="ARBA00022448"/>
    </source>
</evidence>
<comment type="caution">
    <text evidence="9">The sequence shown here is derived from an EMBL/GenBank/DDBJ whole genome shotgun (WGS) entry which is preliminary data.</text>
</comment>
<sequence length="277" mass="30545">MSTPVTRRRTAAGLRLLGALLAAAVILFPLYWMVVVAFSTRSSLSGGGLRLWPEQATLDNFRRVLDSFPVLTWFGNSVAIALVTSVIIVLVNLLAGYAFAHLRFPGSGVLLLVALSTLMLPVQVIMVGLFRLVTDLGLYGSYWAVILPTAASAFGVFLARQFILTIPRELIEAARIDGATHLQIFWRIVLPLSRPLIAVLFFMSMLQVWNDFAWPLIALRENALYTLPVGLLFLQGQFGPDYGATMAFALITVAPMVLVFLLAQRWFVQGFSRSGLR</sequence>
<dbReference type="GO" id="GO:0055085">
    <property type="term" value="P:transmembrane transport"/>
    <property type="evidence" value="ECO:0007669"/>
    <property type="project" value="InterPro"/>
</dbReference>
<dbReference type="InterPro" id="IPR035906">
    <property type="entry name" value="MetI-like_sf"/>
</dbReference>
<dbReference type="AlphaFoldDB" id="A0A0W8I504"/>
<keyword evidence="4 7" id="KW-0812">Transmembrane</keyword>
<evidence type="ECO:0000259" key="8">
    <source>
        <dbReference type="PROSITE" id="PS50928"/>
    </source>
</evidence>
<name>A0A0W8I504_9MICO</name>
<evidence type="ECO:0000256" key="7">
    <source>
        <dbReference type="RuleBase" id="RU363032"/>
    </source>
</evidence>
<dbReference type="CDD" id="cd06261">
    <property type="entry name" value="TM_PBP2"/>
    <property type="match status" value="1"/>
</dbReference>
<feature type="transmembrane region" description="Helical" evidence="7">
    <location>
        <begin position="73"/>
        <end position="97"/>
    </location>
</feature>
<keyword evidence="10" id="KW-1185">Reference proteome</keyword>
<evidence type="ECO:0000256" key="4">
    <source>
        <dbReference type="ARBA" id="ARBA00022692"/>
    </source>
</evidence>
<dbReference type="PANTHER" id="PTHR43744:SF8">
    <property type="entry name" value="SN-GLYCEROL-3-PHOSPHATE TRANSPORT SYSTEM PERMEASE PROTEIN UGPE"/>
    <property type="match status" value="1"/>
</dbReference>
<keyword evidence="6 7" id="KW-0472">Membrane</keyword>
<accession>A0A0W8I504</accession>
<dbReference type="GO" id="GO:0005886">
    <property type="term" value="C:plasma membrane"/>
    <property type="evidence" value="ECO:0007669"/>
    <property type="project" value="UniProtKB-SubCell"/>
</dbReference>
<reference evidence="9 10" key="1">
    <citation type="submission" date="2015-12" db="EMBL/GenBank/DDBJ databases">
        <title>Serinicoccus chungangenesis strain CD08_5 genome sequencing and assembly.</title>
        <authorList>
            <person name="Chander A.M."/>
            <person name="Kaur G."/>
            <person name="Nair G.R."/>
            <person name="Dhawan D.K."/>
            <person name="Kochhar R.K."/>
            <person name="Mayilraj S."/>
            <person name="Bhadada S.K."/>
        </authorList>
    </citation>
    <scope>NUCLEOTIDE SEQUENCE [LARGE SCALE GENOMIC DNA]</scope>
    <source>
        <strain evidence="9 10">CD08_5</strain>
    </source>
</reference>
<keyword evidence="5 7" id="KW-1133">Transmembrane helix</keyword>
<dbReference type="OrthoDB" id="2063054at2"/>
<dbReference type="Pfam" id="PF00528">
    <property type="entry name" value="BPD_transp_1"/>
    <property type="match status" value="1"/>
</dbReference>
<feature type="transmembrane region" description="Helical" evidence="7">
    <location>
        <begin position="12"/>
        <end position="34"/>
    </location>
</feature>
<dbReference type="Gene3D" id="1.10.3720.10">
    <property type="entry name" value="MetI-like"/>
    <property type="match status" value="1"/>
</dbReference>
<evidence type="ECO:0000313" key="9">
    <source>
        <dbReference type="EMBL" id="KUG53311.1"/>
    </source>
</evidence>
<evidence type="ECO:0000256" key="5">
    <source>
        <dbReference type="ARBA" id="ARBA00022989"/>
    </source>
</evidence>
<dbReference type="InterPro" id="IPR000515">
    <property type="entry name" value="MetI-like"/>
</dbReference>
<feature type="transmembrane region" description="Helical" evidence="7">
    <location>
        <begin position="109"/>
        <end position="130"/>
    </location>
</feature>
<feature type="transmembrane region" description="Helical" evidence="7">
    <location>
        <begin position="184"/>
        <end position="206"/>
    </location>
</feature>
<organism evidence="9 10">
    <name type="scientific">Serinicoccus chungangensis</name>
    <dbReference type="NCBI Taxonomy" id="767452"/>
    <lineage>
        <taxon>Bacteria</taxon>
        <taxon>Bacillati</taxon>
        <taxon>Actinomycetota</taxon>
        <taxon>Actinomycetes</taxon>
        <taxon>Micrococcales</taxon>
        <taxon>Ornithinimicrobiaceae</taxon>
        <taxon>Serinicoccus</taxon>
    </lineage>
</organism>
<dbReference type="PROSITE" id="PS50928">
    <property type="entry name" value="ABC_TM1"/>
    <property type="match status" value="1"/>
</dbReference>
<dbReference type="PANTHER" id="PTHR43744">
    <property type="entry name" value="ABC TRANSPORTER PERMEASE PROTEIN MG189-RELATED-RELATED"/>
    <property type="match status" value="1"/>
</dbReference>
<protein>
    <submittedName>
        <fullName evidence="9">Sugar ABC transporter permease</fullName>
    </submittedName>
</protein>